<accession>A0A6H1ZGI7</accession>
<evidence type="ECO:0000313" key="4">
    <source>
        <dbReference type="EMBL" id="QJH98466.1"/>
    </source>
</evidence>
<protein>
    <submittedName>
        <fullName evidence="1">Uncharacterized protein</fullName>
    </submittedName>
</protein>
<dbReference type="EMBL" id="MT144735">
    <property type="protein sequence ID" value="QJH98466.1"/>
    <property type="molecule type" value="Genomic_DNA"/>
</dbReference>
<dbReference type="EMBL" id="MT144009">
    <property type="protein sequence ID" value="QJA46385.1"/>
    <property type="molecule type" value="Genomic_DNA"/>
</dbReference>
<gene>
    <name evidence="3" type="ORF">MM415A00187_0021</name>
    <name evidence="2" type="ORF">MM415B00313_0021</name>
    <name evidence="1" type="ORF">TM448A00409_0021</name>
    <name evidence="4" type="ORF">TM448B01327_0006</name>
</gene>
<dbReference type="AlphaFoldDB" id="A0A6H1ZGI7"/>
<reference evidence="1" key="1">
    <citation type="submission" date="2020-03" db="EMBL/GenBank/DDBJ databases">
        <title>The deep terrestrial virosphere.</title>
        <authorList>
            <person name="Holmfeldt K."/>
            <person name="Nilsson E."/>
            <person name="Simone D."/>
            <person name="Lopez-Fernandez M."/>
            <person name="Wu X."/>
            <person name="de Brujin I."/>
            <person name="Lundin D."/>
            <person name="Andersson A."/>
            <person name="Bertilsson S."/>
            <person name="Dopson M."/>
        </authorList>
    </citation>
    <scope>NUCLEOTIDE SEQUENCE</scope>
    <source>
        <strain evidence="3">MM415A00187</strain>
        <strain evidence="2">MM415B00313</strain>
        <strain evidence="1">TM448A00409</strain>
        <strain evidence="4">TM448B01327</strain>
    </source>
</reference>
<evidence type="ECO:0000313" key="3">
    <source>
        <dbReference type="EMBL" id="QJA84486.1"/>
    </source>
</evidence>
<sequence length="553" mass="60584">MSYVDDNAQSGIKVFREHTADIDPESKSNKIGALITDQSNDTGQYTLALPGDEAGWLFCTNSETRDIGSWSQAVPAILTESGIIPIFNKALAIDTNYAYKTEATSGNDETKIRVAEETEVGTPGIIVQCLNQASHEQIFFPLGAGNIKVDWLSAGNESTKIYGVAVDGTTDLANVGTTKDFLYVDTSFVYVHTDTKFRYDNTLKGRLDFANSSIPTAGAGETLYNVRPYFDSGSGLWKWYIVVTDGTGIVADNTNVVDSSTYIYGAAVGGGADPGNKGSCKEIFYIDDNIPYIQTTAKFRQDNTNKGVLDFQSAAPPTPAAGQTLYQPTLHFSGGKWQWYVAVDDAGGGVFCRVAWNYSSEGDFSEGETVTYNATTDAWTGTGTKIWVDWEKSKAVKFETAGTFTIFEAKILKPNHVRKNQTRDLYRLISCVEDGGFCITHIEKIDIAEGLISGYVLSNDDVLLPWIGADGNRIVTTIDVAEIPNIIQTRIPKEWDTGVGNWKFVEIADISKALPWYAIPVRPIMEDPETSMYNSYYSDGQDITIATYKRVGV</sequence>
<evidence type="ECO:0000313" key="2">
    <source>
        <dbReference type="EMBL" id="QJA66973.1"/>
    </source>
</evidence>
<organism evidence="1">
    <name type="scientific">viral metagenome</name>
    <dbReference type="NCBI Taxonomy" id="1070528"/>
    <lineage>
        <taxon>unclassified sequences</taxon>
        <taxon>metagenomes</taxon>
        <taxon>organismal metagenomes</taxon>
    </lineage>
</organism>
<dbReference type="EMBL" id="MT142530">
    <property type="protein sequence ID" value="QJA84486.1"/>
    <property type="molecule type" value="Genomic_DNA"/>
</dbReference>
<dbReference type="EMBL" id="MT141564">
    <property type="protein sequence ID" value="QJA66973.1"/>
    <property type="molecule type" value="Genomic_DNA"/>
</dbReference>
<proteinExistence type="predicted"/>
<name>A0A6H1ZGI7_9ZZZZ</name>
<evidence type="ECO:0000313" key="1">
    <source>
        <dbReference type="EMBL" id="QJA46385.1"/>
    </source>
</evidence>